<dbReference type="Proteomes" id="UP000663823">
    <property type="component" value="Unassembled WGS sequence"/>
</dbReference>
<protein>
    <submittedName>
        <fullName evidence="1">Uncharacterized protein</fullName>
    </submittedName>
</protein>
<dbReference type="EMBL" id="CAJOAX010003789">
    <property type="protein sequence ID" value="CAF3873170.1"/>
    <property type="molecule type" value="Genomic_DNA"/>
</dbReference>
<comment type="caution">
    <text evidence="1">The sequence shown here is derived from an EMBL/GenBank/DDBJ whole genome shotgun (WGS) entry which is preliminary data.</text>
</comment>
<evidence type="ECO:0000313" key="2">
    <source>
        <dbReference type="Proteomes" id="UP000663823"/>
    </source>
</evidence>
<sequence>MYLCFISIDSTHIRYSCERLCRQYTGRVIQHFSPKEKIDLEIIKDLHILVDKSLREFSNNNSRLSNKLISYRSDMMIDHLKKFFFFIDKHGS</sequence>
<evidence type="ECO:0000313" key="1">
    <source>
        <dbReference type="EMBL" id="CAF3873170.1"/>
    </source>
</evidence>
<accession>A0A819FQK5</accession>
<proteinExistence type="predicted"/>
<dbReference type="AlphaFoldDB" id="A0A819FQK5"/>
<name>A0A819FQK5_9BILA</name>
<reference evidence="1" key="1">
    <citation type="submission" date="2021-02" db="EMBL/GenBank/DDBJ databases">
        <authorList>
            <person name="Nowell W R."/>
        </authorList>
    </citation>
    <scope>NUCLEOTIDE SEQUENCE</scope>
</reference>
<organism evidence="1 2">
    <name type="scientific">Rotaria sordida</name>
    <dbReference type="NCBI Taxonomy" id="392033"/>
    <lineage>
        <taxon>Eukaryota</taxon>
        <taxon>Metazoa</taxon>
        <taxon>Spiralia</taxon>
        <taxon>Gnathifera</taxon>
        <taxon>Rotifera</taxon>
        <taxon>Eurotatoria</taxon>
        <taxon>Bdelloidea</taxon>
        <taxon>Philodinida</taxon>
        <taxon>Philodinidae</taxon>
        <taxon>Rotaria</taxon>
    </lineage>
</organism>
<gene>
    <name evidence="1" type="ORF">OTI717_LOCUS22343</name>
</gene>